<reference evidence="2" key="1">
    <citation type="submission" date="2022-11" db="EMBL/GenBank/DDBJ databases">
        <authorList>
            <person name="Petersen C."/>
        </authorList>
    </citation>
    <scope>NUCLEOTIDE SEQUENCE</scope>
    <source>
        <strain evidence="2">IBT 26290</strain>
    </source>
</reference>
<evidence type="ECO:0000313" key="3">
    <source>
        <dbReference type="Proteomes" id="UP001149163"/>
    </source>
</evidence>
<gene>
    <name evidence="2" type="ORF">N7482_002578</name>
</gene>
<organism evidence="2 3">
    <name type="scientific">Penicillium canariense</name>
    <dbReference type="NCBI Taxonomy" id="189055"/>
    <lineage>
        <taxon>Eukaryota</taxon>
        <taxon>Fungi</taxon>
        <taxon>Dikarya</taxon>
        <taxon>Ascomycota</taxon>
        <taxon>Pezizomycotina</taxon>
        <taxon>Eurotiomycetes</taxon>
        <taxon>Eurotiomycetidae</taxon>
        <taxon>Eurotiales</taxon>
        <taxon>Aspergillaceae</taxon>
        <taxon>Penicillium</taxon>
    </lineage>
</organism>
<dbReference type="AlphaFoldDB" id="A0A9W9IJ96"/>
<evidence type="ECO:0000313" key="2">
    <source>
        <dbReference type="EMBL" id="KAJ5176701.1"/>
    </source>
</evidence>
<feature type="compositionally biased region" description="Basic and acidic residues" evidence="1">
    <location>
        <begin position="31"/>
        <end position="41"/>
    </location>
</feature>
<comment type="caution">
    <text evidence="2">The sequence shown here is derived from an EMBL/GenBank/DDBJ whole genome shotgun (WGS) entry which is preliminary data.</text>
</comment>
<dbReference type="GeneID" id="81423879"/>
<dbReference type="Proteomes" id="UP001149163">
    <property type="component" value="Unassembled WGS sequence"/>
</dbReference>
<protein>
    <submittedName>
        <fullName evidence="2">Uncharacterized protein</fullName>
    </submittedName>
</protein>
<evidence type="ECO:0000256" key="1">
    <source>
        <dbReference type="SAM" id="MobiDB-lite"/>
    </source>
</evidence>
<accession>A0A9W9IJ96</accession>
<proteinExistence type="predicted"/>
<sequence>MLTLQHAHQSSTATEDSQVPDRFSSPGRNKSTSDNRQENSSHDAGLPPNEPSNPEQGSSPPPSAPCKLLTRLAVNPGADVSTILAGAENEHQADSAEGGLPCESAYKLLMRYATSEEKLEALARSLEEGCVPNSGGGCKVKNETLSQALLDICL</sequence>
<dbReference type="EMBL" id="JAPQKN010000001">
    <property type="protein sequence ID" value="KAJ5176701.1"/>
    <property type="molecule type" value="Genomic_DNA"/>
</dbReference>
<dbReference type="RefSeq" id="XP_056548309.1">
    <property type="nucleotide sequence ID" value="XM_056684703.1"/>
</dbReference>
<name>A0A9W9IJ96_9EURO</name>
<feature type="region of interest" description="Disordered" evidence="1">
    <location>
        <begin position="1"/>
        <end position="67"/>
    </location>
</feature>
<keyword evidence="3" id="KW-1185">Reference proteome</keyword>
<reference evidence="2" key="2">
    <citation type="journal article" date="2023" name="IMA Fungus">
        <title>Comparative genomic study of the Penicillium genus elucidates a diverse pangenome and 15 lateral gene transfer events.</title>
        <authorList>
            <person name="Petersen C."/>
            <person name="Sorensen T."/>
            <person name="Nielsen M.R."/>
            <person name="Sondergaard T.E."/>
            <person name="Sorensen J.L."/>
            <person name="Fitzpatrick D.A."/>
            <person name="Frisvad J.C."/>
            <person name="Nielsen K.L."/>
        </authorList>
    </citation>
    <scope>NUCLEOTIDE SEQUENCE</scope>
    <source>
        <strain evidence="2">IBT 26290</strain>
    </source>
</reference>
<dbReference type="OrthoDB" id="4505928at2759"/>
<feature type="compositionally biased region" description="Polar residues" evidence="1">
    <location>
        <begin position="1"/>
        <end position="17"/>
    </location>
</feature>